<sequence length="416" mass="47107">MKHLNKKKKKSLWVEYSNSTIYFAFILSLILHTIVIYSIPAVNVFSEGPDSSAEPIVVDFFQEDSTESLTDISQADSDQFLADIPTADDRLPIEQPADVVETETESDRSDLEMAIPRMERHLDTDNGTFLLSQFTESKPDISLLSKRSLSQIPDHEQPLIPKQQPLEKVAMTPPSHPFQIQPPREVNEYEPVKMRTSSHKQLPQQDSGEQGIQLPLRPPQHEKSPSMLSQDTSVSPFHTGKLQVTEFAKESPALDFARKDITTFSQKRQFGIVKEKETDTNQFGIFAGKKFDELPAKDTVEEALPVAQQTLPLREETELAQKLTGETQIEGPIKGRAIIRRPQPPQVNVSIEVELRLKFWVLPDGTIGEVIPIKRGDAQLERIAITYLKQWRFEPLSPGVPQEKIWGTIPIRFTVQ</sequence>
<reference evidence="8" key="1">
    <citation type="journal article" date="2015" name="PeerJ">
        <title>First genomic representation of candidate bacterial phylum KSB3 points to enhanced environmental sensing as a trigger of wastewater bulking.</title>
        <authorList>
            <person name="Sekiguchi Y."/>
            <person name="Ohashi A."/>
            <person name="Parks D.H."/>
            <person name="Yamauchi T."/>
            <person name="Tyson G.W."/>
            <person name="Hugenholtz P."/>
        </authorList>
    </citation>
    <scope>NUCLEOTIDE SEQUENCE [LARGE SCALE GENOMIC DNA]</scope>
</reference>
<dbReference type="Proteomes" id="UP000030661">
    <property type="component" value="Unassembled WGS sequence"/>
</dbReference>
<feature type="domain" description="TonB C-terminal" evidence="7">
    <location>
        <begin position="355"/>
        <end position="414"/>
    </location>
</feature>
<evidence type="ECO:0000256" key="2">
    <source>
        <dbReference type="ARBA" id="ARBA00022692"/>
    </source>
</evidence>
<keyword evidence="4 6" id="KW-0472">Membrane</keyword>
<dbReference type="InterPro" id="IPR037682">
    <property type="entry name" value="TonB_C"/>
</dbReference>
<keyword evidence="3 6" id="KW-1133">Transmembrane helix</keyword>
<evidence type="ECO:0000256" key="1">
    <source>
        <dbReference type="ARBA" id="ARBA00004167"/>
    </source>
</evidence>
<evidence type="ECO:0000256" key="4">
    <source>
        <dbReference type="ARBA" id="ARBA00023136"/>
    </source>
</evidence>
<comment type="subcellular location">
    <subcellularLocation>
        <location evidence="1">Membrane</location>
        <topology evidence="1">Single-pass membrane protein</topology>
    </subcellularLocation>
</comment>
<keyword evidence="2 6" id="KW-0812">Transmembrane</keyword>
<dbReference type="SUPFAM" id="SSF74653">
    <property type="entry name" value="TolA/TonB C-terminal domain"/>
    <property type="match status" value="1"/>
</dbReference>
<dbReference type="STRING" id="1499967.U27_05431"/>
<dbReference type="Gene3D" id="3.30.1150.10">
    <property type="match status" value="1"/>
</dbReference>
<evidence type="ECO:0000256" key="6">
    <source>
        <dbReference type="SAM" id="Phobius"/>
    </source>
</evidence>
<dbReference type="HOGENOM" id="CLU_659977_0_0_0"/>
<dbReference type="eggNOG" id="COG0810">
    <property type="taxonomic scope" value="Bacteria"/>
</dbReference>
<feature type="transmembrane region" description="Helical" evidence="6">
    <location>
        <begin position="21"/>
        <end position="39"/>
    </location>
</feature>
<evidence type="ECO:0000256" key="5">
    <source>
        <dbReference type="SAM" id="MobiDB-lite"/>
    </source>
</evidence>
<accession>A0A081C1K2</accession>
<feature type="compositionally biased region" description="Polar residues" evidence="5">
    <location>
        <begin position="199"/>
        <end position="210"/>
    </location>
</feature>
<feature type="region of interest" description="Disordered" evidence="5">
    <location>
        <begin position="191"/>
        <end position="233"/>
    </location>
</feature>
<dbReference type="InterPro" id="IPR006260">
    <property type="entry name" value="TonB/TolA_C"/>
</dbReference>
<dbReference type="Pfam" id="PF03544">
    <property type="entry name" value="TonB_C"/>
    <property type="match status" value="1"/>
</dbReference>
<keyword evidence="9" id="KW-1185">Reference proteome</keyword>
<name>A0A081C1K2_VECG1</name>
<dbReference type="GO" id="GO:0016020">
    <property type="term" value="C:membrane"/>
    <property type="evidence" value="ECO:0007669"/>
    <property type="project" value="UniProtKB-SubCell"/>
</dbReference>
<dbReference type="AlphaFoldDB" id="A0A081C1K2"/>
<proteinExistence type="predicted"/>
<evidence type="ECO:0000256" key="3">
    <source>
        <dbReference type="ARBA" id="ARBA00022989"/>
    </source>
</evidence>
<organism evidence="8">
    <name type="scientific">Vecturithrix granuli</name>
    <dbReference type="NCBI Taxonomy" id="1499967"/>
    <lineage>
        <taxon>Bacteria</taxon>
        <taxon>Candidatus Moduliflexota</taxon>
        <taxon>Candidatus Vecturitrichia</taxon>
        <taxon>Candidatus Vecturitrichales</taxon>
        <taxon>Candidatus Vecturitrichaceae</taxon>
        <taxon>Candidatus Vecturithrix</taxon>
    </lineage>
</organism>
<dbReference type="GO" id="GO:0055085">
    <property type="term" value="P:transmembrane transport"/>
    <property type="evidence" value="ECO:0007669"/>
    <property type="project" value="InterPro"/>
</dbReference>
<gene>
    <name evidence="8" type="ORF">U27_05431</name>
</gene>
<evidence type="ECO:0000313" key="8">
    <source>
        <dbReference type="EMBL" id="GAK58457.1"/>
    </source>
</evidence>
<evidence type="ECO:0000313" key="9">
    <source>
        <dbReference type="Proteomes" id="UP000030661"/>
    </source>
</evidence>
<evidence type="ECO:0000259" key="7">
    <source>
        <dbReference type="Pfam" id="PF03544"/>
    </source>
</evidence>
<dbReference type="NCBIfam" id="TIGR01352">
    <property type="entry name" value="tonB_Cterm"/>
    <property type="match status" value="1"/>
</dbReference>
<dbReference type="EMBL" id="DF820467">
    <property type="protein sequence ID" value="GAK58457.1"/>
    <property type="molecule type" value="Genomic_DNA"/>
</dbReference>
<protein>
    <submittedName>
        <fullName evidence="8">TonB family protein</fullName>
    </submittedName>
</protein>